<evidence type="ECO:0000256" key="4">
    <source>
        <dbReference type="ARBA" id="ARBA00023136"/>
    </source>
</evidence>
<feature type="domain" description="Amino acid transporter transmembrane" evidence="6">
    <location>
        <begin position="160"/>
        <end position="366"/>
    </location>
</feature>
<dbReference type="InterPro" id="IPR013057">
    <property type="entry name" value="AA_transpt_TM"/>
</dbReference>
<evidence type="ECO:0000313" key="7">
    <source>
        <dbReference type="EMBL" id="CAK9113367.1"/>
    </source>
</evidence>
<evidence type="ECO:0000256" key="5">
    <source>
        <dbReference type="SAM" id="Phobius"/>
    </source>
</evidence>
<dbReference type="PANTHER" id="PTHR22950">
    <property type="entry name" value="AMINO ACID TRANSPORTER"/>
    <property type="match status" value="1"/>
</dbReference>
<keyword evidence="3 5" id="KW-1133">Transmembrane helix</keyword>
<keyword evidence="4 5" id="KW-0472">Membrane</keyword>
<comment type="subcellular location">
    <subcellularLocation>
        <location evidence="1">Membrane</location>
        <topology evidence="1">Multi-pass membrane protein</topology>
    </subcellularLocation>
</comment>
<evidence type="ECO:0000256" key="1">
    <source>
        <dbReference type="ARBA" id="ARBA00004141"/>
    </source>
</evidence>
<dbReference type="Pfam" id="PF01490">
    <property type="entry name" value="Aa_trans"/>
    <property type="match status" value="1"/>
</dbReference>
<evidence type="ECO:0000256" key="2">
    <source>
        <dbReference type="ARBA" id="ARBA00022692"/>
    </source>
</evidence>
<feature type="transmembrane region" description="Helical" evidence="5">
    <location>
        <begin position="247"/>
        <end position="269"/>
    </location>
</feature>
<keyword evidence="8" id="KW-1185">Reference proteome</keyword>
<sequence>MIVRELESSNDSYCRKDNVTYRDVLSHQATLVFTDEGRIFRVLSTIGVGALTLPYTTATIGWLQSLLLLVAFFLVSVYNLYLLDFVCRYCLEAFMLLYSFGLSVSYMGVIGTELAVLIPLVIVVAMVPWEMEPPFVDACSDAYRFSKGEPGSLFLVTWHSSFVALLSAVPMFSFCMNAATAFVSIRSEMGNLLNEPAPKDVRALIWIAQTFALLDYLVSGAAGYVSFCQGAPDNVLDGFPLSHWPSLLARLAIALQLTCACSGVYIPLARAALTHLIKGLDSGAPEGMRRIISTVLLVFLMVVVARLLHGALALPLGLTSAICTTAIMFVFPGLCAFTLKSKSNWSKVLPLLFAATGFVIGTASTVTLLTT</sequence>
<organism evidence="7 8">
    <name type="scientific">Durusdinium trenchii</name>
    <dbReference type="NCBI Taxonomy" id="1381693"/>
    <lineage>
        <taxon>Eukaryota</taxon>
        <taxon>Sar</taxon>
        <taxon>Alveolata</taxon>
        <taxon>Dinophyceae</taxon>
        <taxon>Suessiales</taxon>
        <taxon>Symbiodiniaceae</taxon>
        <taxon>Durusdinium</taxon>
    </lineage>
</organism>
<feature type="transmembrane region" description="Helical" evidence="5">
    <location>
        <begin position="290"/>
        <end position="308"/>
    </location>
</feature>
<accession>A0ABP0SLU2</accession>
<name>A0ABP0SLU2_9DINO</name>
<protein>
    <submittedName>
        <fullName evidence="7">Cytoplasmic</fullName>
    </submittedName>
</protein>
<feature type="transmembrane region" description="Helical" evidence="5">
    <location>
        <begin position="95"/>
        <end position="127"/>
    </location>
</feature>
<gene>
    <name evidence="7" type="ORF">SCF082_LOCUS52544</name>
</gene>
<proteinExistence type="predicted"/>
<dbReference type="PANTHER" id="PTHR22950:SF702">
    <property type="entry name" value="AMINO ACID TRANSPORTER PROTEIN"/>
    <property type="match status" value="1"/>
</dbReference>
<feature type="transmembrane region" description="Helical" evidence="5">
    <location>
        <begin position="39"/>
        <end position="56"/>
    </location>
</feature>
<dbReference type="EMBL" id="CAXAMM010044128">
    <property type="protein sequence ID" value="CAK9113367.1"/>
    <property type="molecule type" value="Genomic_DNA"/>
</dbReference>
<feature type="transmembrane region" description="Helical" evidence="5">
    <location>
        <begin position="314"/>
        <end position="339"/>
    </location>
</feature>
<reference evidence="7 8" key="1">
    <citation type="submission" date="2024-02" db="EMBL/GenBank/DDBJ databases">
        <authorList>
            <person name="Chen Y."/>
            <person name="Shah S."/>
            <person name="Dougan E. K."/>
            <person name="Thang M."/>
            <person name="Chan C."/>
        </authorList>
    </citation>
    <scope>NUCLEOTIDE SEQUENCE [LARGE SCALE GENOMIC DNA]</scope>
</reference>
<dbReference type="Proteomes" id="UP001642464">
    <property type="component" value="Unassembled WGS sequence"/>
</dbReference>
<feature type="transmembrane region" description="Helical" evidence="5">
    <location>
        <begin position="62"/>
        <end position="83"/>
    </location>
</feature>
<evidence type="ECO:0000259" key="6">
    <source>
        <dbReference type="Pfam" id="PF01490"/>
    </source>
</evidence>
<feature type="transmembrane region" description="Helical" evidence="5">
    <location>
        <begin position="162"/>
        <end position="183"/>
    </location>
</feature>
<evidence type="ECO:0000256" key="3">
    <source>
        <dbReference type="ARBA" id="ARBA00022989"/>
    </source>
</evidence>
<evidence type="ECO:0000313" key="8">
    <source>
        <dbReference type="Proteomes" id="UP001642464"/>
    </source>
</evidence>
<feature type="transmembrane region" description="Helical" evidence="5">
    <location>
        <begin position="204"/>
        <end position="227"/>
    </location>
</feature>
<keyword evidence="2 5" id="KW-0812">Transmembrane</keyword>
<feature type="transmembrane region" description="Helical" evidence="5">
    <location>
        <begin position="351"/>
        <end position="370"/>
    </location>
</feature>
<comment type="caution">
    <text evidence="7">The sequence shown here is derived from an EMBL/GenBank/DDBJ whole genome shotgun (WGS) entry which is preliminary data.</text>
</comment>